<name>A0A5J4RB21_9ZZZZ</name>
<accession>A0A5J4RB21</accession>
<sequence>MPESGEKNKEFFGITNCLNTSNFLEIYLNQGRMKENIYDLI</sequence>
<dbReference type="EMBL" id="SNRY01001461">
    <property type="protein sequence ID" value="KAA6330765.1"/>
    <property type="molecule type" value="Genomic_DNA"/>
</dbReference>
<protein>
    <submittedName>
        <fullName evidence="1">Uncharacterized protein</fullName>
    </submittedName>
</protein>
<comment type="caution">
    <text evidence="1">The sequence shown here is derived from an EMBL/GenBank/DDBJ whole genome shotgun (WGS) entry which is preliminary data.</text>
</comment>
<evidence type="ECO:0000313" key="1">
    <source>
        <dbReference type="EMBL" id="KAA6330765.1"/>
    </source>
</evidence>
<gene>
    <name evidence="1" type="ORF">EZS27_020567</name>
</gene>
<reference evidence="1" key="1">
    <citation type="submission" date="2019-03" db="EMBL/GenBank/DDBJ databases">
        <title>Single cell metagenomics reveals metabolic interactions within the superorganism composed of flagellate Streblomastix strix and complex community of Bacteroidetes bacteria on its surface.</title>
        <authorList>
            <person name="Treitli S.C."/>
            <person name="Kolisko M."/>
            <person name="Husnik F."/>
            <person name="Keeling P."/>
            <person name="Hampl V."/>
        </authorList>
    </citation>
    <scope>NUCLEOTIDE SEQUENCE</scope>
    <source>
        <strain evidence="1">STM</strain>
    </source>
</reference>
<proteinExistence type="predicted"/>
<dbReference type="AlphaFoldDB" id="A0A5J4RB21"/>
<organism evidence="1">
    <name type="scientific">termite gut metagenome</name>
    <dbReference type="NCBI Taxonomy" id="433724"/>
    <lineage>
        <taxon>unclassified sequences</taxon>
        <taxon>metagenomes</taxon>
        <taxon>organismal metagenomes</taxon>
    </lineage>
</organism>